<organism evidence="2 3">
    <name type="scientific">Dibothriocephalus latus</name>
    <name type="common">Fish tapeworm</name>
    <name type="synonym">Diphyllobothrium latum</name>
    <dbReference type="NCBI Taxonomy" id="60516"/>
    <lineage>
        <taxon>Eukaryota</taxon>
        <taxon>Metazoa</taxon>
        <taxon>Spiralia</taxon>
        <taxon>Lophotrochozoa</taxon>
        <taxon>Platyhelminthes</taxon>
        <taxon>Cestoda</taxon>
        <taxon>Eucestoda</taxon>
        <taxon>Diphyllobothriidea</taxon>
        <taxon>Diphyllobothriidae</taxon>
        <taxon>Dibothriocephalus</taxon>
    </lineage>
</organism>
<keyword evidence="3" id="KW-1185">Reference proteome</keyword>
<proteinExistence type="predicted"/>
<keyword evidence="1" id="KW-1133">Transmembrane helix</keyword>
<keyword evidence="1" id="KW-0812">Transmembrane</keyword>
<dbReference type="OrthoDB" id="6248623at2759"/>
<evidence type="ECO:0000313" key="2">
    <source>
        <dbReference type="EMBL" id="VDN32677.1"/>
    </source>
</evidence>
<reference evidence="2 3" key="1">
    <citation type="submission" date="2018-11" db="EMBL/GenBank/DDBJ databases">
        <authorList>
            <consortium name="Pathogen Informatics"/>
        </authorList>
    </citation>
    <scope>NUCLEOTIDE SEQUENCE [LARGE SCALE GENOMIC DNA]</scope>
</reference>
<feature type="transmembrane region" description="Helical" evidence="1">
    <location>
        <begin position="47"/>
        <end position="72"/>
    </location>
</feature>
<dbReference type="Proteomes" id="UP000281553">
    <property type="component" value="Unassembled WGS sequence"/>
</dbReference>
<accession>A0A3P7NDP2</accession>
<dbReference type="AlphaFoldDB" id="A0A3P7NDP2"/>
<evidence type="ECO:0000256" key="1">
    <source>
        <dbReference type="SAM" id="Phobius"/>
    </source>
</evidence>
<dbReference type="EMBL" id="UYRU01082516">
    <property type="protein sequence ID" value="VDN32677.1"/>
    <property type="molecule type" value="Genomic_DNA"/>
</dbReference>
<keyword evidence="1" id="KW-0472">Membrane</keyword>
<protein>
    <submittedName>
        <fullName evidence="2">Uncharacterized protein</fullName>
    </submittedName>
</protein>
<feature type="non-terminal residue" evidence="2">
    <location>
        <position position="184"/>
    </location>
</feature>
<gene>
    <name evidence="2" type="ORF">DILT_LOCUS16029</name>
</gene>
<name>A0A3P7NDP2_DIBLA</name>
<evidence type="ECO:0000313" key="3">
    <source>
        <dbReference type="Proteomes" id="UP000281553"/>
    </source>
</evidence>
<sequence>MTTVTQLTPPPPACSGGLIEFASYTGNANHSFVDVFVPCTLHEPSTWLLLVILLAVLLLTFTLLVSCCCSAVKNASVNSVLASTTSRGQLLEVEELEEGTGSEPSEQIELSDLEKLQQQRQQQQEVQLILVGATQPRPTKFSEKLLALLRHPFFAVIHVESKGLFTFLGLNRTNSARSDFPSLL</sequence>